<protein>
    <recommendedName>
        <fullName evidence="3">DUF3445 domain-containing protein</fullName>
    </recommendedName>
</protein>
<evidence type="ECO:0000313" key="2">
    <source>
        <dbReference type="Proteomes" id="UP000031563"/>
    </source>
</evidence>
<accession>A0A0F5I726</accession>
<evidence type="ECO:0008006" key="3">
    <source>
        <dbReference type="Google" id="ProtNLM"/>
    </source>
</evidence>
<dbReference type="EMBL" id="JWIR02000024">
    <property type="protein sequence ID" value="KKB41248.1"/>
    <property type="molecule type" value="Genomic_DNA"/>
</dbReference>
<dbReference type="OrthoDB" id="5242510at2"/>
<dbReference type="Pfam" id="PF11927">
    <property type="entry name" value="HODM_asu-like"/>
    <property type="match status" value="1"/>
</dbReference>
<dbReference type="AlphaFoldDB" id="A0A0F5I726"/>
<sequence length="336" mass="40199">MFKSTNLDMFTFPFTNFKNKTYRYSNDLVELSGDKVNFMKITPEYKAQIKRKREMLEKQPEVRYQSFPHTMEMQWEFVELLIDLSTAKYPEHFSVEKDGDQWTFTNHILEETEVFTFGDESSIELEPYDMIGRHFHHDYMLMVNRDDNFYLEVAQESFAALFSPHWNLGMSFDEIHGPVPFVSRDGIDLVDRIRKFLLTIEPGVPRTRVNWNLMADRWDVNYETMDIWGPQREKVTPENAGELVHLRVEEQWFIRMPRSNAILFVLDTQFLPMEDLIKRPEWLEITYFNLADIPDYMAEYKGMAPFLPQTVEYLKNLIDSMKEKDKQEKGEEHFVQ</sequence>
<keyword evidence="2" id="KW-1185">Reference proteome</keyword>
<proteinExistence type="predicted"/>
<dbReference type="Proteomes" id="UP000031563">
    <property type="component" value="Unassembled WGS sequence"/>
</dbReference>
<reference evidence="1" key="1">
    <citation type="submission" date="2015-02" db="EMBL/GenBank/DDBJ databases">
        <title>Genome Assembly of Bacillaceae bacterium MTCC 8252.</title>
        <authorList>
            <person name="Verma A."/>
            <person name="Khatri I."/>
            <person name="Mual P."/>
            <person name="Subramanian S."/>
            <person name="Krishnamurthi S."/>
        </authorList>
    </citation>
    <scope>NUCLEOTIDE SEQUENCE [LARGE SCALE GENOMIC DNA]</scope>
    <source>
        <strain evidence="1">MTCC 8252</strain>
    </source>
</reference>
<comment type="caution">
    <text evidence="1">The sequence shown here is derived from an EMBL/GenBank/DDBJ whole genome shotgun (WGS) entry which is preliminary data.</text>
</comment>
<evidence type="ECO:0000313" key="1">
    <source>
        <dbReference type="EMBL" id="KKB41248.1"/>
    </source>
</evidence>
<gene>
    <name evidence="1" type="ORF">QY95_00955</name>
</gene>
<organism evidence="1 2">
    <name type="scientific">Bacillus thermotolerans</name>
    <name type="common">Quasibacillus thermotolerans</name>
    <dbReference type="NCBI Taxonomy" id="1221996"/>
    <lineage>
        <taxon>Bacteria</taxon>
        <taxon>Bacillati</taxon>
        <taxon>Bacillota</taxon>
        <taxon>Bacilli</taxon>
        <taxon>Bacillales</taxon>
        <taxon>Bacillaceae</taxon>
        <taxon>Bacillus</taxon>
    </lineage>
</organism>
<name>A0A0F5I726_BACTR</name>
<dbReference type="STRING" id="1221996.QY95_00955"/>
<dbReference type="InterPro" id="IPR021848">
    <property type="entry name" value="HODM_asu-like"/>
</dbReference>
<dbReference type="RefSeq" id="WP_046133121.1">
    <property type="nucleotide sequence ID" value="NZ_JWIR02000024.1"/>
</dbReference>